<keyword evidence="5 8" id="KW-0862">Zinc</keyword>
<dbReference type="PIRSF" id="PIRSF001480">
    <property type="entry name" value="Mannose-6-phosphate_isomerase"/>
    <property type="match status" value="1"/>
</dbReference>
<evidence type="ECO:0000313" key="10">
    <source>
        <dbReference type="EMBL" id="AZZ38409.1"/>
    </source>
</evidence>
<dbReference type="EC" id="5.3.1.8" evidence="3"/>
<gene>
    <name evidence="10" type="primary">manA</name>
    <name evidence="10" type="ORF">C0Z10_00040</name>
</gene>
<evidence type="ECO:0000256" key="5">
    <source>
        <dbReference type="ARBA" id="ARBA00022833"/>
    </source>
</evidence>
<proteinExistence type="inferred from homology"/>
<dbReference type="EMBL" id="CP025570">
    <property type="protein sequence ID" value="AZZ38409.1"/>
    <property type="molecule type" value="Genomic_DNA"/>
</dbReference>
<feature type="active site" evidence="7">
    <location>
        <position position="286"/>
    </location>
</feature>
<dbReference type="Proteomes" id="UP000285875">
    <property type="component" value="Chromosome"/>
</dbReference>
<dbReference type="SUPFAM" id="SSF51182">
    <property type="entry name" value="RmlC-like cupins"/>
    <property type="match status" value="1"/>
</dbReference>
<feature type="binding site" evidence="8">
    <location>
        <position position="137"/>
    </location>
    <ligand>
        <name>Zn(2+)</name>
        <dbReference type="ChEBI" id="CHEBI:29105"/>
    </ligand>
</feature>
<dbReference type="InterPro" id="IPR014710">
    <property type="entry name" value="RmlC-like_jellyroll"/>
</dbReference>
<comment type="similarity">
    <text evidence="2">Belongs to the mannose-6-phosphate isomerase type 1 family.</text>
</comment>
<feature type="binding site" evidence="8">
    <location>
        <position position="267"/>
    </location>
    <ligand>
        <name>Zn(2+)</name>
        <dbReference type="ChEBI" id="CHEBI:29105"/>
    </ligand>
</feature>
<evidence type="ECO:0000256" key="6">
    <source>
        <dbReference type="ARBA" id="ARBA00023235"/>
    </source>
</evidence>
<organism evidence="10 11">
    <name type="scientific">Acidipropionibacterium jensenii</name>
    <dbReference type="NCBI Taxonomy" id="1749"/>
    <lineage>
        <taxon>Bacteria</taxon>
        <taxon>Bacillati</taxon>
        <taxon>Actinomycetota</taxon>
        <taxon>Actinomycetes</taxon>
        <taxon>Propionibacteriales</taxon>
        <taxon>Propionibacteriaceae</taxon>
        <taxon>Acidipropionibacterium</taxon>
    </lineage>
</organism>
<dbReference type="NCBIfam" id="TIGR00218">
    <property type="entry name" value="manA"/>
    <property type="match status" value="1"/>
</dbReference>
<dbReference type="InterPro" id="IPR011051">
    <property type="entry name" value="RmlC_Cupin_sf"/>
</dbReference>
<protein>
    <recommendedName>
        <fullName evidence="3">mannose-6-phosphate isomerase</fullName>
        <ecNumber evidence="3">5.3.1.8</ecNumber>
    </recommendedName>
</protein>
<evidence type="ECO:0000256" key="8">
    <source>
        <dbReference type="PIRSR" id="PIRSR001480-2"/>
    </source>
</evidence>
<sequence>MRSLTGRVQHYAWGSTDAIPRILGTPPDGTPWAEYWLGAHASAPSALDDPQSGEVGSGDVLDEYLARHGEEIGDVSRATFGERLPYLVKILSAAHSLSLQAHPSRAQAQAGFAAENAAGIPLDVPERLFRDDWPKPEMIVALTDFDALSGFRDPAESLALFAALDPVPLVDQVLEPLRQSDPATGLAAVIRDCLTGSNRVRAALTQLLDAARSYRADGVGPAGEFARTAVDLATDHPGDPSILAALLMNRVRLSPGEQIHQPAGTIHAYLQGTGIEIMANSDNVMRGGLTAKHVDIDALLTIADLEPHPVVPSLAQPCAPGIALYQTPYPEFRLWRLTPSEPVELPDTERGRILLVIEGSLDCSAGNQNLTVTAGGSAWLAAGEKVAICAAPDTLAFLAGPGI</sequence>
<dbReference type="PRINTS" id="PR00714">
    <property type="entry name" value="MAN6PISMRASE"/>
</dbReference>
<keyword evidence="6 10" id="KW-0413">Isomerase</keyword>
<evidence type="ECO:0000256" key="2">
    <source>
        <dbReference type="ARBA" id="ARBA00010772"/>
    </source>
</evidence>
<dbReference type="GO" id="GO:0008270">
    <property type="term" value="F:zinc ion binding"/>
    <property type="evidence" value="ECO:0007669"/>
    <property type="project" value="InterPro"/>
</dbReference>
<dbReference type="GO" id="GO:0004476">
    <property type="term" value="F:mannose-6-phosphate isomerase activity"/>
    <property type="evidence" value="ECO:0007669"/>
    <property type="project" value="UniProtKB-EC"/>
</dbReference>
<accession>A0A3Q9UIK4</accession>
<comment type="catalytic activity">
    <reaction evidence="1">
        <text>D-mannose 6-phosphate = D-fructose 6-phosphate</text>
        <dbReference type="Rhea" id="RHEA:12356"/>
        <dbReference type="ChEBI" id="CHEBI:58735"/>
        <dbReference type="ChEBI" id="CHEBI:61527"/>
        <dbReference type="EC" id="5.3.1.8"/>
    </reaction>
</comment>
<feature type="binding site" evidence="8">
    <location>
        <position position="102"/>
    </location>
    <ligand>
        <name>Zn(2+)</name>
        <dbReference type="ChEBI" id="CHEBI:29105"/>
    </ligand>
</feature>
<reference evidence="11" key="1">
    <citation type="submission" date="2017-12" db="EMBL/GenBank/DDBJ databases">
        <title>Whole genome sequencing of Acidipropionibacterium jensenii strains JS279 and JS280.</title>
        <authorList>
            <person name="Deptula P."/>
            <person name="Laine P."/>
            <person name="Smolander O.-P."/>
            <person name="Paulin L."/>
            <person name="Auvinen P."/>
            <person name="Varmanen P."/>
        </authorList>
    </citation>
    <scope>NUCLEOTIDE SEQUENCE [LARGE SCALE GENOMIC DNA]</scope>
    <source>
        <strain evidence="11">JS280</strain>
    </source>
</reference>
<comment type="cofactor">
    <cofactor evidence="8">
        <name>Zn(2+)</name>
        <dbReference type="ChEBI" id="CHEBI:29105"/>
    </cofactor>
    <text evidence="8">Binds 1 zinc ion per subunit.</text>
</comment>
<dbReference type="PANTHER" id="PTHR10309">
    <property type="entry name" value="MANNOSE-6-PHOSPHATE ISOMERASE"/>
    <property type="match status" value="1"/>
</dbReference>
<evidence type="ECO:0000256" key="1">
    <source>
        <dbReference type="ARBA" id="ARBA00000757"/>
    </source>
</evidence>
<feature type="binding site" evidence="8">
    <location>
        <position position="100"/>
    </location>
    <ligand>
        <name>Zn(2+)</name>
        <dbReference type="ChEBI" id="CHEBI:29105"/>
    </ligand>
</feature>
<feature type="domain" description="Phosphomannose isomerase type I catalytic" evidence="9">
    <location>
        <begin position="3"/>
        <end position="152"/>
    </location>
</feature>
<dbReference type="RefSeq" id="WP_097798035.1">
    <property type="nucleotide sequence ID" value="NZ_CP025570.1"/>
</dbReference>
<keyword evidence="4 8" id="KW-0479">Metal-binding</keyword>
<dbReference type="GO" id="GO:0009298">
    <property type="term" value="P:GDP-mannose biosynthetic process"/>
    <property type="evidence" value="ECO:0007669"/>
    <property type="project" value="InterPro"/>
</dbReference>
<evidence type="ECO:0000259" key="9">
    <source>
        <dbReference type="Pfam" id="PF20511"/>
    </source>
</evidence>
<dbReference type="Gene3D" id="1.10.441.10">
    <property type="entry name" value="Phosphomannose Isomerase, domain 2"/>
    <property type="match status" value="1"/>
</dbReference>
<dbReference type="GO" id="GO:0005975">
    <property type="term" value="P:carbohydrate metabolic process"/>
    <property type="evidence" value="ECO:0007669"/>
    <property type="project" value="InterPro"/>
</dbReference>
<dbReference type="Gene3D" id="2.60.120.10">
    <property type="entry name" value="Jelly Rolls"/>
    <property type="match status" value="2"/>
</dbReference>
<dbReference type="PANTHER" id="PTHR10309:SF0">
    <property type="entry name" value="MANNOSE-6-PHOSPHATE ISOMERASE"/>
    <property type="match status" value="1"/>
</dbReference>
<dbReference type="Pfam" id="PF20511">
    <property type="entry name" value="PMI_typeI_cat"/>
    <property type="match status" value="1"/>
</dbReference>
<dbReference type="CDD" id="cd07011">
    <property type="entry name" value="cupin_PMI_type_I_N"/>
    <property type="match status" value="1"/>
</dbReference>
<dbReference type="InterPro" id="IPR046457">
    <property type="entry name" value="PMI_typeI_cat"/>
</dbReference>
<evidence type="ECO:0000256" key="4">
    <source>
        <dbReference type="ARBA" id="ARBA00022723"/>
    </source>
</evidence>
<name>A0A3Q9UIK4_9ACTN</name>
<evidence type="ECO:0000256" key="3">
    <source>
        <dbReference type="ARBA" id="ARBA00011956"/>
    </source>
</evidence>
<evidence type="ECO:0000256" key="7">
    <source>
        <dbReference type="PIRSR" id="PIRSR001480-1"/>
    </source>
</evidence>
<evidence type="ECO:0000313" key="11">
    <source>
        <dbReference type="Proteomes" id="UP000285875"/>
    </source>
</evidence>
<dbReference type="KEGG" id="aji:C0Z10_00040"/>
<dbReference type="InterPro" id="IPR001250">
    <property type="entry name" value="Man6P_Isoase-1"/>
</dbReference>
<dbReference type="AlphaFoldDB" id="A0A3Q9UIK4"/>
<dbReference type="InterPro" id="IPR016305">
    <property type="entry name" value="Mannose-6-P_Isomerase"/>
</dbReference>
<dbReference type="GO" id="GO:0005829">
    <property type="term" value="C:cytosol"/>
    <property type="evidence" value="ECO:0007669"/>
    <property type="project" value="TreeGrafter"/>
</dbReference>